<keyword evidence="3" id="KW-1185">Reference proteome</keyword>
<dbReference type="OrthoDB" id="2970506at2"/>
<dbReference type="Proteomes" id="UP000198734">
    <property type="component" value="Unassembled WGS sequence"/>
</dbReference>
<dbReference type="EMBL" id="FOXU01000001">
    <property type="protein sequence ID" value="SFP96166.1"/>
    <property type="molecule type" value="Genomic_DNA"/>
</dbReference>
<dbReference type="RefSeq" id="WP_093533766.1">
    <property type="nucleotide sequence ID" value="NZ_CP183885.1"/>
</dbReference>
<keyword evidence="1" id="KW-1133">Transmembrane helix</keyword>
<sequence length="94" mass="10836">MQKCNNCNFPFKWGKIYKSIMWFYKPIQCEQCGTAHTISFSSRFLASFMVLPIPIFGLILSPSENEYINVLIGICISFACSLLIPYFAKYENNT</sequence>
<name>A0A1I5UNI1_9BACI</name>
<keyword evidence="1" id="KW-0812">Transmembrane</keyword>
<evidence type="ECO:0000313" key="2">
    <source>
        <dbReference type="EMBL" id="SFP96166.1"/>
    </source>
</evidence>
<gene>
    <name evidence="2" type="ORF">SAMN05421670_0445</name>
</gene>
<proteinExistence type="predicted"/>
<evidence type="ECO:0000313" key="3">
    <source>
        <dbReference type="Proteomes" id="UP000198734"/>
    </source>
</evidence>
<feature type="transmembrane region" description="Helical" evidence="1">
    <location>
        <begin position="44"/>
        <end position="61"/>
    </location>
</feature>
<dbReference type="InterPro" id="IPR026369">
    <property type="entry name" value="CxxC_20_CxxC"/>
</dbReference>
<keyword evidence="1" id="KW-0472">Membrane</keyword>
<protein>
    <submittedName>
        <fullName evidence="2">Cxxc_20_cxxc protein</fullName>
    </submittedName>
</protein>
<feature type="transmembrane region" description="Helical" evidence="1">
    <location>
        <begin position="67"/>
        <end position="88"/>
    </location>
</feature>
<dbReference type="AlphaFoldDB" id="A0A1I5UNI1"/>
<organism evidence="2 3">
    <name type="scientific">Psychrobacillus psychrotolerans</name>
    <dbReference type="NCBI Taxonomy" id="126156"/>
    <lineage>
        <taxon>Bacteria</taxon>
        <taxon>Bacillati</taxon>
        <taxon>Bacillota</taxon>
        <taxon>Bacilli</taxon>
        <taxon>Bacillales</taxon>
        <taxon>Bacillaceae</taxon>
        <taxon>Psychrobacillus</taxon>
    </lineage>
</organism>
<evidence type="ECO:0000256" key="1">
    <source>
        <dbReference type="SAM" id="Phobius"/>
    </source>
</evidence>
<reference evidence="3" key="1">
    <citation type="submission" date="2016-10" db="EMBL/GenBank/DDBJ databases">
        <authorList>
            <person name="Varghese N."/>
            <person name="Submissions S."/>
        </authorList>
    </citation>
    <scope>NUCLEOTIDE SEQUENCE [LARGE SCALE GENOMIC DNA]</scope>
    <source>
        <strain evidence="3">DSM 11706</strain>
    </source>
</reference>
<dbReference type="NCBIfam" id="TIGR04104">
    <property type="entry name" value="cxxc_20_cxxc"/>
    <property type="match status" value="1"/>
</dbReference>
<accession>A0A1I5UNI1</accession>